<sequence>MSLFGSLPTIQYVSHMGNGVPCGPGYARVGSARGKAAQWEAGGWLITVDPEKTCALEALGKRTPPTERPVRMESGTASVCTGYLIACAHAVYLNYVGLYMYSK</sequence>
<evidence type="ECO:0000313" key="1">
    <source>
        <dbReference type="EMBL" id="KAK5636988.1"/>
    </source>
</evidence>
<evidence type="ECO:0000313" key="2">
    <source>
        <dbReference type="Proteomes" id="UP001305414"/>
    </source>
</evidence>
<comment type="caution">
    <text evidence="1">The sequence shown here is derived from an EMBL/GenBank/DDBJ whole genome shotgun (WGS) entry which is preliminary data.</text>
</comment>
<protein>
    <submittedName>
        <fullName evidence="1">Uncharacterized protein</fullName>
    </submittedName>
</protein>
<proteinExistence type="predicted"/>
<accession>A0AAN7UX04</accession>
<reference evidence="1 2" key="1">
    <citation type="submission" date="2023-10" db="EMBL/GenBank/DDBJ databases">
        <title>Draft genome sequence of Xylaria bambusicola isolate GMP-LS, the root and basal stem rot pathogen of sugarcane in Indonesia.</title>
        <authorList>
            <person name="Selvaraj P."/>
            <person name="Muralishankar V."/>
            <person name="Muruganantham S."/>
            <person name="Sp S."/>
            <person name="Haryani S."/>
            <person name="Lau K.J.X."/>
            <person name="Naqvi N.I."/>
        </authorList>
    </citation>
    <scope>NUCLEOTIDE SEQUENCE [LARGE SCALE GENOMIC DNA]</scope>
    <source>
        <strain evidence="1">GMP-LS</strain>
    </source>
</reference>
<name>A0AAN7UX04_9PEZI</name>
<organism evidence="1 2">
    <name type="scientific">Xylaria bambusicola</name>
    <dbReference type="NCBI Taxonomy" id="326684"/>
    <lineage>
        <taxon>Eukaryota</taxon>
        <taxon>Fungi</taxon>
        <taxon>Dikarya</taxon>
        <taxon>Ascomycota</taxon>
        <taxon>Pezizomycotina</taxon>
        <taxon>Sordariomycetes</taxon>
        <taxon>Xylariomycetidae</taxon>
        <taxon>Xylariales</taxon>
        <taxon>Xylariaceae</taxon>
        <taxon>Xylaria</taxon>
    </lineage>
</organism>
<keyword evidence="2" id="KW-1185">Reference proteome</keyword>
<gene>
    <name evidence="1" type="ORF">RRF57_012700</name>
</gene>
<dbReference type="Proteomes" id="UP001305414">
    <property type="component" value="Unassembled WGS sequence"/>
</dbReference>
<dbReference type="EMBL" id="JAWHQM010000086">
    <property type="protein sequence ID" value="KAK5636988.1"/>
    <property type="molecule type" value="Genomic_DNA"/>
</dbReference>
<dbReference type="AlphaFoldDB" id="A0AAN7UX04"/>